<evidence type="ECO:0000256" key="1">
    <source>
        <dbReference type="ARBA" id="ARBA00023015"/>
    </source>
</evidence>
<dbReference type="Gene3D" id="1.10.10.10">
    <property type="entry name" value="Winged helix-like DNA-binding domain superfamily/Winged helix DNA-binding domain"/>
    <property type="match status" value="1"/>
</dbReference>
<dbReference type="GO" id="GO:0003677">
    <property type="term" value="F:DNA binding"/>
    <property type="evidence" value="ECO:0007669"/>
    <property type="project" value="UniProtKB-KW"/>
</dbReference>
<dbReference type="InterPro" id="IPR051081">
    <property type="entry name" value="HTH_MetalResp_TranReg"/>
</dbReference>
<dbReference type="SMART" id="SM00418">
    <property type="entry name" value="HTH_ARSR"/>
    <property type="match status" value="1"/>
</dbReference>
<protein>
    <submittedName>
        <fullName evidence="5">Transcriptional regulator</fullName>
    </submittedName>
</protein>
<gene>
    <name evidence="5" type="ORF">QX51_02870</name>
</gene>
<dbReference type="InterPro" id="IPR036390">
    <property type="entry name" value="WH_DNA-bd_sf"/>
</dbReference>
<evidence type="ECO:0000259" key="4">
    <source>
        <dbReference type="PROSITE" id="PS50987"/>
    </source>
</evidence>
<evidence type="ECO:0000313" key="6">
    <source>
        <dbReference type="Proteomes" id="UP000031189"/>
    </source>
</evidence>
<dbReference type="SUPFAM" id="SSF46785">
    <property type="entry name" value="Winged helix' DNA-binding domain"/>
    <property type="match status" value="1"/>
</dbReference>
<keyword evidence="2" id="KW-0238">DNA-binding</keyword>
<proteinExistence type="predicted"/>
<evidence type="ECO:0000313" key="5">
    <source>
        <dbReference type="EMBL" id="KHS58457.1"/>
    </source>
</evidence>
<keyword evidence="6" id="KW-1185">Reference proteome</keyword>
<dbReference type="RefSeq" id="WP_039678401.1">
    <property type="nucleotide sequence ID" value="NZ_JAWGXO010000003.1"/>
</dbReference>
<comment type="caution">
    <text evidence="5">The sequence shown here is derived from an EMBL/GenBank/DDBJ whole genome shotgun (WGS) entry which is preliminary data.</text>
</comment>
<name>A0A0B3W7S3_9FIRM</name>
<dbReference type="InterPro" id="IPR011991">
    <property type="entry name" value="ArsR-like_HTH"/>
</dbReference>
<dbReference type="OrthoDB" id="9798835at2"/>
<dbReference type="STRING" id="1577792.QX51_02870"/>
<sequence>MENYELIFKALSDPIRLQILKKLYTEESVCVCKLVDLFDISQSKLSYHLKMLLSANLISKTSIGKWNYYSVNKDSISRVLTYEVIQKLFL</sequence>
<keyword evidence="3" id="KW-0804">Transcription</keyword>
<organism evidence="5 6">
    <name type="scientific">Terrisporobacter othiniensis</name>
    <dbReference type="NCBI Taxonomy" id="1577792"/>
    <lineage>
        <taxon>Bacteria</taxon>
        <taxon>Bacillati</taxon>
        <taxon>Bacillota</taxon>
        <taxon>Clostridia</taxon>
        <taxon>Peptostreptococcales</taxon>
        <taxon>Peptostreptococcaceae</taxon>
        <taxon>Terrisporobacter</taxon>
    </lineage>
</organism>
<accession>A0A0B3W7S3</accession>
<feature type="domain" description="HTH arsR-type" evidence="4">
    <location>
        <begin position="1"/>
        <end position="90"/>
    </location>
</feature>
<evidence type="ECO:0000256" key="3">
    <source>
        <dbReference type="ARBA" id="ARBA00023163"/>
    </source>
</evidence>
<dbReference type="AlphaFoldDB" id="A0A0B3W7S3"/>
<dbReference type="InterPro" id="IPR001845">
    <property type="entry name" value="HTH_ArsR_DNA-bd_dom"/>
</dbReference>
<dbReference type="PROSITE" id="PS50987">
    <property type="entry name" value="HTH_ARSR_2"/>
    <property type="match status" value="1"/>
</dbReference>
<keyword evidence="1" id="KW-0805">Transcription regulation</keyword>
<dbReference type="GO" id="GO:0003700">
    <property type="term" value="F:DNA-binding transcription factor activity"/>
    <property type="evidence" value="ECO:0007669"/>
    <property type="project" value="InterPro"/>
</dbReference>
<dbReference type="PANTHER" id="PTHR33154:SF18">
    <property type="entry name" value="ARSENICAL RESISTANCE OPERON REPRESSOR"/>
    <property type="match status" value="1"/>
</dbReference>
<dbReference type="EMBL" id="JWHR01000032">
    <property type="protein sequence ID" value="KHS58457.1"/>
    <property type="molecule type" value="Genomic_DNA"/>
</dbReference>
<dbReference type="InterPro" id="IPR036388">
    <property type="entry name" value="WH-like_DNA-bd_sf"/>
</dbReference>
<dbReference type="Proteomes" id="UP000031189">
    <property type="component" value="Unassembled WGS sequence"/>
</dbReference>
<dbReference type="PANTHER" id="PTHR33154">
    <property type="entry name" value="TRANSCRIPTIONAL REGULATOR, ARSR FAMILY"/>
    <property type="match status" value="1"/>
</dbReference>
<dbReference type="CDD" id="cd00090">
    <property type="entry name" value="HTH_ARSR"/>
    <property type="match status" value="1"/>
</dbReference>
<dbReference type="Pfam" id="PF01022">
    <property type="entry name" value="HTH_5"/>
    <property type="match status" value="1"/>
</dbReference>
<dbReference type="NCBIfam" id="NF033788">
    <property type="entry name" value="HTH_metalloreg"/>
    <property type="match status" value="1"/>
</dbReference>
<evidence type="ECO:0000256" key="2">
    <source>
        <dbReference type="ARBA" id="ARBA00023125"/>
    </source>
</evidence>
<reference evidence="5 6" key="1">
    <citation type="submission" date="2014-12" db="EMBL/GenBank/DDBJ databases">
        <title>Draft genome sequence of Terrisporobacter sp. 08-306576, isolated from the blood culture of a bacteremia patient.</title>
        <authorList>
            <person name="Lund L.C."/>
            <person name="Sydenham T.V."/>
            <person name="Hogh S.V."/>
            <person name="Skov M.N."/>
            <person name="Kemp M."/>
            <person name="Justesen U.S."/>
        </authorList>
    </citation>
    <scope>NUCLEOTIDE SEQUENCE [LARGE SCALE GENOMIC DNA]</scope>
    <source>
        <strain evidence="5 6">08-306576</strain>
    </source>
</reference>
<dbReference type="PRINTS" id="PR00778">
    <property type="entry name" value="HTHARSR"/>
</dbReference>